<sequence length="329" mass="37714">MKTMKEIAKMAGVSQSTVSRVINNNPNVSPEIKRKVLEYIRKYNYQPNRTARSLVKNKSFLIGIVLPELTNPYFPEILESLEEEANYYNYNIVLSITYGSLQREKEQIEMLLSRRVDGLIINPTDLSHVEHIIKIKSIIPTVICAQDLDGFDYVTVDHYLAGKTVAKYLINKGHINIGYIGYLKDKKLKGFYEEIIANNLNFNEDNYLMDPEEISDFKKNSEKKLLKKIIDNNITAIYTINDIIATKVINMLIKNKMKVPDDIAVVGFDNTIICNLTNPPLTSVAQPTREIGRRSVDILVKKIEKTDSHSEYNLDQIFLPPRLVIRKST</sequence>
<dbReference type="InterPro" id="IPR000843">
    <property type="entry name" value="HTH_LacI"/>
</dbReference>
<proteinExistence type="predicted"/>
<dbReference type="PANTHER" id="PTHR30146">
    <property type="entry name" value="LACI-RELATED TRANSCRIPTIONAL REPRESSOR"/>
    <property type="match status" value="1"/>
</dbReference>
<dbReference type="SMART" id="SM00354">
    <property type="entry name" value="HTH_LACI"/>
    <property type="match status" value="1"/>
</dbReference>
<dbReference type="CDD" id="cd06267">
    <property type="entry name" value="PBP1_LacI_sugar_binding-like"/>
    <property type="match status" value="1"/>
</dbReference>
<organism evidence="6 7">
    <name type="scientific">Petrotoga olearia DSM 13574</name>
    <dbReference type="NCBI Taxonomy" id="1122955"/>
    <lineage>
        <taxon>Bacteria</taxon>
        <taxon>Thermotogati</taxon>
        <taxon>Thermotogota</taxon>
        <taxon>Thermotogae</taxon>
        <taxon>Petrotogales</taxon>
        <taxon>Petrotogaceae</taxon>
        <taxon>Petrotoga</taxon>
    </lineage>
</organism>
<evidence type="ECO:0000256" key="3">
    <source>
        <dbReference type="ARBA" id="ARBA00023163"/>
    </source>
</evidence>
<feature type="domain" description="HTH lacI-type" evidence="4">
    <location>
        <begin position="2"/>
        <end position="56"/>
    </location>
</feature>
<evidence type="ECO:0000313" key="7">
    <source>
        <dbReference type="Proteomes" id="UP000236434"/>
    </source>
</evidence>
<evidence type="ECO:0000256" key="1">
    <source>
        <dbReference type="ARBA" id="ARBA00023015"/>
    </source>
</evidence>
<keyword evidence="2" id="KW-0238">DNA-binding</keyword>
<dbReference type="PROSITE" id="PS50943">
    <property type="entry name" value="HTH_CROC1"/>
    <property type="match status" value="1"/>
</dbReference>
<keyword evidence="1" id="KW-0805">Transcription regulation</keyword>
<dbReference type="Gene3D" id="3.40.50.2300">
    <property type="match status" value="2"/>
</dbReference>
<dbReference type="SUPFAM" id="SSF53822">
    <property type="entry name" value="Periplasmic binding protein-like I"/>
    <property type="match status" value="1"/>
</dbReference>
<dbReference type="PROSITE" id="PS00356">
    <property type="entry name" value="HTH_LACI_1"/>
    <property type="match status" value="1"/>
</dbReference>
<dbReference type="GO" id="GO:0003700">
    <property type="term" value="F:DNA-binding transcription factor activity"/>
    <property type="evidence" value="ECO:0007669"/>
    <property type="project" value="TreeGrafter"/>
</dbReference>
<name>A0A2K1NXA7_9BACT</name>
<dbReference type="GO" id="GO:0000976">
    <property type="term" value="F:transcription cis-regulatory region binding"/>
    <property type="evidence" value="ECO:0007669"/>
    <property type="project" value="TreeGrafter"/>
</dbReference>
<comment type="caution">
    <text evidence="6">The sequence shown here is derived from an EMBL/GenBank/DDBJ whole genome shotgun (WGS) entry which is preliminary data.</text>
</comment>
<dbReference type="InterPro" id="IPR010982">
    <property type="entry name" value="Lambda_DNA-bd_dom_sf"/>
</dbReference>
<dbReference type="PROSITE" id="PS50932">
    <property type="entry name" value="HTH_LACI_2"/>
    <property type="match status" value="1"/>
</dbReference>
<accession>A0A2K1NXA7</accession>
<dbReference type="InterPro" id="IPR001387">
    <property type="entry name" value="Cro/C1-type_HTH"/>
</dbReference>
<dbReference type="AlphaFoldDB" id="A0A2K1NXA7"/>
<protein>
    <submittedName>
        <fullName evidence="6">Uncharacterized protein</fullName>
    </submittedName>
</protein>
<evidence type="ECO:0000259" key="4">
    <source>
        <dbReference type="PROSITE" id="PS50932"/>
    </source>
</evidence>
<dbReference type="Pfam" id="PF13377">
    <property type="entry name" value="Peripla_BP_3"/>
    <property type="match status" value="1"/>
</dbReference>
<dbReference type="InterPro" id="IPR028082">
    <property type="entry name" value="Peripla_BP_I"/>
</dbReference>
<dbReference type="EMBL" id="AZRL01000022">
    <property type="protein sequence ID" value="PNR95154.1"/>
    <property type="molecule type" value="Genomic_DNA"/>
</dbReference>
<dbReference type="CDD" id="cd01392">
    <property type="entry name" value="HTH_LacI"/>
    <property type="match status" value="1"/>
</dbReference>
<dbReference type="Proteomes" id="UP000236434">
    <property type="component" value="Unassembled WGS sequence"/>
</dbReference>
<dbReference type="Gene3D" id="1.10.260.40">
    <property type="entry name" value="lambda repressor-like DNA-binding domains"/>
    <property type="match status" value="1"/>
</dbReference>
<reference evidence="6 7" key="1">
    <citation type="submission" date="2013-12" db="EMBL/GenBank/DDBJ databases">
        <title>Comparative genomics of Petrotoga isolates.</title>
        <authorList>
            <person name="Nesbo C.L."/>
            <person name="Charchuk R."/>
            <person name="Chow K."/>
        </authorList>
    </citation>
    <scope>NUCLEOTIDE SEQUENCE [LARGE SCALE GENOMIC DNA]</scope>
    <source>
        <strain evidence="6 7">DSM 13574</strain>
    </source>
</reference>
<evidence type="ECO:0000313" key="6">
    <source>
        <dbReference type="EMBL" id="PNR95154.1"/>
    </source>
</evidence>
<dbReference type="PRINTS" id="PR00036">
    <property type="entry name" value="HTHLACI"/>
</dbReference>
<keyword evidence="3" id="KW-0804">Transcription</keyword>
<evidence type="ECO:0000259" key="5">
    <source>
        <dbReference type="PROSITE" id="PS50943"/>
    </source>
</evidence>
<dbReference type="Pfam" id="PF00356">
    <property type="entry name" value="LacI"/>
    <property type="match status" value="1"/>
</dbReference>
<dbReference type="SUPFAM" id="SSF47413">
    <property type="entry name" value="lambda repressor-like DNA-binding domains"/>
    <property type="match status" value="1"/>
</dbReference>
<feature type="domain" description="HTH cro/C1-type" evidence="5">
    <location>
        <begin position="3"/>
        <end position="46"/>
    </location>
</feature>
<dbReference type="PANTHER" id="PTHR30146:SF109">
    <property type="entry name" value="HTH-TYPE TRANSCRIPTIONAL REGULATOR GALS"/>
    <property type="match status" value="1"/>
</dbReference>
<dbReference type="InterPro" id="IPR046335">
    <property type="entry name" value="LacI/GalR-like_sensor"/>
</dbReference>
<gene>
    <name evidence="6" type="ORF">X929_09055</name>
</gene>
<evidence type="ECO:0000256" key="2">
    <source>
        <dbReference type="ARBA" id="ARBA00023125"/>
    </source>
</evidence>